<accession>A0A1I0Y1S2</accession>
<reference evidence="1 2" key="1">
    <citation type="submission" date="2016-10" db="EMBL/GenBank/DDBJ databases">
        <authorList>
            <person name="de Groot N.N."/>
        </authorList>
    </citation>
    <scope>NUCLEOTIDE SEQUENCE [LARGE SCALE GENOMIC DNA]</scope>
    <source>
        <strain evidence="1 2">L14</strain>
    </source>
</reference>
<sequence>MSQNAVARLHYISKRSISDVLSIAKIRGSSFGDVASLTEKNP</sequence>
<protein>
    <submittedName>
        <fullName evidence="1">Uncharacterized protein</fullName>
    </submittedName>
</protein>
<proteinExistence type="predicted"/>
<dbReference type="AlphaFoldDB" id="A0A1I0Y1S2"/>
<evidence type="ECO:0000313" key="1">
    <source>
        <dbReference type="EMBL" id="SFB07299.1"/>
    </source>
</evidence>
<dbReference type="EMBL" id="FOJX01000009">
    <property type="protein sequence ID" value="SFB07299.1"/>
    <property type="molecule type" value="Genomic_DNA"/>
</dbReference>
<evidence type="ECO:0000313" key="2">
    <source>
        <dbReference type="Proteomes" id="UP000183843"/>
    </source>
</evidence>
<organism evidence="1 2">
    <name type="scientific">Selenomonas ruminantium</name>
    <dbReference type="NCBI Taxonomy" id="971"/>
    <lineage>
        <taxon>Bacteria</taxon>
        <taxon>Bacillati</taxon>
        <taxon>Bacillota</taxon>
        <taxon>Negativicutes</taxon>
        <taxon>Selenomonadales</taxon>
        <taxon>Selenomonadaceae</taxon>
        <taxon>Selenomonas</taxon>
    </lineage>
</organism>
<gene>
    <name evidence="1" type="ORF">SAMN05216587_10963</name>
</gene>
<dbReference type="Proteomes" id="UP000183843">
    <property type="component" value="Unassembled WGS sequence"/>
</dbReference>
<name>A0A1I0Y1S2_SELRU</name>